<keyword evidence="2" id="KW-1185">Reference proteome</keyword>
<dbReference type="InterPro" id="IPR041881">
    <property type="entry name" value="PqqD_sf"/>
</dbReference>
<accession>A0ABW2A639</accession>
<gene>
    <name evidence="1" type="ORF">ACFQDL_24925</name>
</gene>
<name>A0ABW2A639_9GAMM</name>
<protein>
    <recommendedName>
        <fullName evidence="3">Pyrroloquinoline quinone biosynthesis protein PqqD</fullName>
    </recommendedName>
</protein>
<evidence type="ECO:0000313" key="1">
    <source>
        <dbReference type="EMBL" id="MFC6672971.1"/>
    </source>
</evidence>
<comment type="caution">
    <text evidence="1">The sequence shown here is derived from an EMBL/GenBank/DDBJ whole genome shotgun (WGS) entry which is preliminary data.</text>
</comment>
<dbReference type="RefSeq" id="WP_379911375.1">
    <property type="nucleotide sequence ID" value="NZ_JBHSWE010000001.1"/>
</dbReference>
<organism evidence="1 2">
    <name type="scientific">Marinobacterium aestuariivivens</name>
    <dbReference type="NCBI Taxonomy" id="1698799"/>
    <lineage>
        <taxon>Bacteria</taxon>
        <taxon>Pseudomonadati</taxon>
        <taxon>Pseudomonadota</taxon>
        <taxon>Gammaproteobacteria</taxon>
        <taxon>Oceanospirillales</taxon>
        <taxon>Oceanospirillaceae</taxon>
        <taxon>Marinobacterium</taxon>
    </lineage>
</organism>
<sequence length="112" mass="12749">MNPDSLNRVPSLAPGIRLYFDDQPRRWVIKAPQQVVFLDPLSLEVLRACDGVRNLAQIAVRMESCAEVPRRDWLDVVCDIVRHFEGRGMLRCLPGEPDRRLPVEAGRTTKAL</sequence>
<dbReference type="Gene3D" id="1.10.10.1150">
    <property type="entry name" value="Coenzyme PQQ synthesis protein D (PqqD)"/>
    <property type="match status" value="1"/>
</dbReference>
<evidence type="ECO:0008006" key="3">
    <source>
        <dbReference type="Google" id="ProtNLM"/>
    </source>
</evidence>
<dbReference type="EMBL" id="JBHSWE010000001">
    <property type="protein sequence ID" value="MFC6672971.1"/>
    <property type="molecule type" value="Genomic_DNA"/>
</dbReference>
<proteinExistence type="predicted"/>
<evidence type="ECO:0000313" key="2">
    <source>
        <dbReference type="Proteomes" id="UP001596422"/>
    </source>
</evidence>
<reference evidence="2" key="1">
    <citation type="journal article" date="2019" name="Int. J. Syst. Evol. Microbiol.">
        <title>The Global Catalogue of Microorganisms (GCM) 10K type strain sequencing project: providing services to taxonomists for standard genome sequencing and annotation.</title>
        <authorList>
            <consortium name="The Broad Institute Genomics Platform"/>
            <consortium name="The Broad Institute Genome Sequencing Center for Infectious Disease"/>
            <person name="Wu L."/>
            <person name="Ma J."/>
        </authorList>
    </citation>
    <scope>NUCLEOTIDE SEQUENCE [LARGE SCALE GENOMIC DNA]</scope>
    <source>
        <strain evidence="2">NBRC 111756</strain>
    </source>
</reference>
<dbReference type="Proteomes" id="UP001596422">
    <property type="component" value="Unassembled WGS sequence"/>
</dbReference>